<feature type="compositionally biased region" description="Basic and acidic residues" evidence="1">
    <location>
        <begin position="384"/>
        <end position="399"/>
    </location>
</feature>
<name>A0A5J4WDT3_9EUKA</name>
<protein>
    <submittedName>
        <fullName evidence="2">Uncharacterized protein</fullName>
    </submittedName>
</protein>
<evidence type="ECO:0000313" key="3">
    <source>
        <dbReference type="Proteomes" id="UP000324800"/>
    </source>
</evidence>
<reference evidence="2 3" key="1">
    <citation type="submission" date="2019-03" db="EMBL/GenBank/DDBJ databases">
        <title>Single cell metagenomics reveals metabolic interactions within the superorganism composed of flagellate Streblomastix strix and complex community of Bacteroidetes bacteria on its surface.</title>
        <authorList>
            <person name="Treitli S.C."/>
            <person name="Kolisko M."/>
            <person name="Husnik F."/>
            <person name="Keeling P."/>
            <person name="Hampl V."/>
        </authorList>
    </citation>
    <scope>NUCLEOTIDE SEQUENCE [LARGE SCALE GENOMIC DNA]</scope>
    <source>
        <strain evidence="2">ST1C</strain>
    </source>
</reference>
<dbReference type="OrthoDB" id="9978173at2759"/>
<organism evidence="2 3">
    <name type="scientific">Streblomastix strix</name>
    <dbReference type="NCBI Taxonomy" id="222440"/>
    <lineage>
        <taxon>Eukaryota</taxon>
        <taxon>Metamonada</taxon>
        <taxon>Preaxostyla</taxon>
        <taxon>Oxymonadida</taxon>
        <taxon>Streblomastigidae</taxon>
        <taxon>Streblomastix</taxon>
    </lineage>
</organism>
<dbReference type="Proteomes" id="UP000324800">
    <property type="component" value="Unassembled WGS sequence"/>
</dbReference>
<dbReference type="PANTHER" id="PTHR31252">
    <property type="entry name" value="DUF4419 DOMAIN-CONTAINING PROTEIN"/>
    <property type="match status" value="1"/>
</dbReference>
<dbReference type="InterPro" id="IPR025533">
    <property type="entry name" value="DUF4419"/>
</dbReference>
<comment type="caution">
    <text evidence="2">The sequence shown here is derived from an EMBL/GenBank/DDBJ whole genome shotgun (WGS) entry which is preliminary data.</text>
</comment>
<dbReference type="AlphaFoldDB" id="A0A5J4WDT3"/>
<dbReference type="Pfam" id="PF14388">
    <property type="entry name" value="DUF4419"/>
    <property type="match status" value="1"/>
</dbReference>
<accession>A0A5J4WDT3</accession>
<dbReference type="EMBL" id="SNRW01002468">
    <property type="protein sequence ID" value="KAA6392672.1"/>
    <property type="molecule type" value="Genomic_DNA"/>
</dbReference>
<sequence>MAQVKPPMKFKVHNVEPVTTPRSQISQQDIEKCWSQFGNVQACSQLDKDAQPVGCFNKPNLLAEIVYDSFYEHRPLKLNPNIIWLTIAQGFGRYVDLHAEELRSKFVQFEGKKTLLVKRRVTGSGTQGIDWPSVFPEFAEQIGSFIGKETQQLVECNFSNTSPVDRICSHITLMDVCKNYFTYRMLGEGCGIPWIELLGTVDDWKLIREKTAQLRSFGLASDKHLVEWINQVLLALDHFVSAAEGHPDLFYWGSVCNLSGMSGIKGSPLTGWIQVFFPYLIGEDENKPNKNWGISQWYRAYEQAKRLGVEGALKESQQDGGRGYPYGIELREFPSGLSKAPVEYENLETGEKMNLTFYGGIVATYQHSDGALEARSGWAVVEQKEASRPKEAKRPKGFFDFDEDF</sequence>
<dbReference type="PANTHER" id="PTHR31252:SF11">
    <property type="entry name" value="DUF4419 DOMAIN-CONTAINING PROTEIN"/>
    <property type="match status" value="1"/>
</dbReference>
<evidence type="ECO:0000313" key="2">
    <source>
        <dbReference type="EMBL" id="KAA6392672.1"/>
    </source>
</evidence>
<evidence type="ECO:0000256" key="1">
    <source>
        <dbReference type="SAM" id="MobiDB-lite"/>
    </source>
</evidence>
<feature type="region of interest" description="Disordered" evidence="1">
    <location>
        <begin position="384"/>
        <end position="405"/>
    </location>
</feature>
<gene>
    <name evidence="2" type="ORF">EZS28_011799</name>
</gene>
<proteinExistence type="predicted"/>